<name>A0ABN9F2C4_9NEOB</name>
<proteinExistence type="inferred from homology"/>
<dbReference type="InterPro" id="IPR008709">
    <property type="entry name" value="Neurochondrin"/>
</dbReference>
<dbReference type="PANTHER" id="PTHR13109:SF7">
    <property type="entry name" value="NEUROCHONDRIN"/>
    <property type="match status" value="1"/>
</dbReference>
<accession>A0ABN9F2C4</accession>
<dbReference type="Proteomes" id="UP001162483">
    <property type="component" value="Unassembled WGS sequence"/>
</dbReference>
<evidence type="ECO:0000256" key="1">
    <source>
        <dbReference type="ARBA" id="ARBA00006927"/>
    </source>
</evidence>
<dbReference type="PANTHER" id="PTHR13109">
    <property type="entry name" value="NEUROCHONDRIN"/>
    <property type="match status" value="1"/>
</dbReference>
<protein>
    <recommendedName>
        <fullName evidence="2">Neurochondrin</fullName>
    </recommendedName>
</protein>
<keyword evidence="4" id="KW-1185">Reference proteome</keyword>
<dbReference type="Pfam" id="PF05536">
    <property type="entry name" value="Neurochondrin"/>
    <property type="match status" value="1"/>
</dbReference>
<comment type="caution">
    <text evidence="3">The sequence shown here is derived from an EMBL/GenBank/DDBJ whole genome shotgun (WGS) entry which is preliminary data.</text>
</comment>
<dbReference type="EMBL" id="CATNWA010016185">
    <property type="protein sequence ID" value="CAI9590644.1"/>
    <property type="molecule type" value="Genomic_DNA"/>
</dbReference>
<evidence type="ECO:0000313" key="3">
    <source>
        <dbReference type="EMBL" id="CAI9590644.1"/>
    </source>
</evidence>
<evidence type="ECO:0000256" key="2">
    <source>
        <dbReference type="ARBA" id="ARBA00018324"/>
    </source>
</evidence>
<reference evidence="3" key="1">
    <citation type="submission" date="2023-05" db="EMBL/GenBank/DDBJ databases">
        <authorList>
            <person name="Stuckert A."/>
        </authorList>
    </citation>
    <scope>NUCLEOTIDE SEQUENCE</scope>
</reference>
<gene>
    <name evidence="3" type="ORF">SPARVUS_LOCUS11070945</name>
</gene>
<organism evidence="3 4">
    <name type="scientific">Staurois parvus</name>
    <dbReference type="NCBI Taxonomy" id="386267"/>
    <lineage>
        <taxon>Eukaryota</taxon>
        <taxon>Metazoa</taxon>
        <taxon>Chordata</taxon>
        <taxon>Craniata</taxon>
        <taxon>Vertebrata</taxon>
        <taxon>Euteleostomi</taxon>
        <taxon>Amphibia</taxon>
        <taxon>Batrachia</taxon>
        <taxon>Anura</taxon>
        <taxon>Neobatrachia</taxon>
        <taxon>Ranoidea</taxon>
        <taxon>Ranidae</taxon>
        <taxon>Staurois</taxon>
    </lineage>
</organism>
<comment type="similarity">
    <text evidence="1">Belongs to the neurochondrin family.</text>
</comment>
<sequence>MTARSEPSTDKKPVNSALERCLEVLKAENSDSGQFAALLLVTKCAKASDLNDGTRRRIFDAVGFSFPNRLLFSKSSPDGCPEYMLRSLGLTLLACFCSDLSLANHPQVLNKIPILNETVSASSQQESKNDSSMAEDAYQCLMGIMAAPGGIKHLVSGGTISSLCQAYLNHSQGWENALNVLTTLLTSMPEKSWKKSRKELQLLLVKLSEEFNKEEDIRKFHLAELLPVFLPPSPILTETSWGKDCLEHLCMGLFKVLRSKLIVSQRDPALKLGALLSQVYASSWIFIEGKEKGRFFCLLVNLACVEIRMALEDPNPLSSRQAVASACYSLIEVGIQECAKEEAHPMLTEDQKLQLLQVIQEACGAVMYYLQQVGWEKVEDPFVLASVRLLGAWLAEETYCLKEEVIQLLPFLIHYMRTLFQRGATCRAQPKEVSQVALLCSNWGAVWPGDAIRFLLPAMCHLSAEELPRRILISEGVPALLCDYYKYQWEVFSLKDDLSAEARIEAELSMQSCCGVFLNLAVTEPALVGQESCFVSLLKLLVQSLPVLLLNGGHMTLAANISTLGLMISRLLAKTPALQEDASRNFFKAAIQFLSCSHVASNDPDTGKYHIMLCEEYSDAWADISELWFLGVQAFSACLPLLHWLSPLVLESGWLDSVLSLLSQVSPESVDLEVVTVLQALFTELAQSNVSCRELILQQGGVELANLYGMAALEQCLSEIQ</sequence>
<evidence type="ECO:0000313" key="4">
    <source>
        <dbReference type="Proteomes" id="UP001162483"/>
    </source>
</evidence>